<dbReference type="InterPro" id="IPR015424">
    <property type="entry name" value="PyrdxlP-dep_Trfase"/>
</dbReference>
<dbReference type="Gene3D" id="3.40.640.10">
    <property type="entry name" value="Type I PLP-dependent aspartate aminotransferase-like (Major domain)"/>
    <property type="match status" value="1"/>
</dbReference>
<protein>
    <submittedName>
        <fullName evidence="6">Threonine aldolase putative</fullName>
    </submittedName>
</protein>
<dbReference type="OrthoDB" id="9774495at2"/>
<gene>
    <name evidence="6" type="ORF">MED297_06179</name>
</gene>
<dbReference type="EMBL" id="AAOE01000007">
    <property type="protein sequence ID" value="EAR09914.1"/>
    <property type="molecule type" value="Genomic_DNA"/>
</dbReference>
<dbReference type="SUPFAM" id="SSF53383">
    <property type="entry name" value="PLP-dependent transferases"/>
    <property type="match status" value="1"/>
</dbReference>
<dbReference type="GO" id="GO:0006567">
    <property type="term" value="P:L-threonine catabolic process"/>
    <property type="evidence" value="ECO:0007669"/>
    <property type="project" value="TreeGrafter"/>
</dbReference>
<dbReference type="InterPro" id="IPR015421">
    <property type="entry name" value="PyrdxlP-dep_Trfase_major"/>
</dbReference>
<dbReference type="InterPro" id="IPR015422">
    <property type="entry name" value="PyrdxlP-dep_Trfase_small"/>
</dbReference>
<dbReference type="STRING" id="314283.MED297_06179"/>
<dbReference type="Pfam" id="PF01212">
    <property type="entry name" value="Beta_elim_lyase"/>
    <property type="match status" value="1"/>
</dbReference>
<dbReference type="Gene3D" id="3.90.1150.10">
    <property type="entry name" value="Aspartate Aminotransferase, domain 1"/>
    <property type="match status" value="1"/>
</dbReference>
<accession>A4BDH0</accession>
<evidence type="ECO:0000256" key="1">
    <source>
        <dbReference type="ARBA" id="ARBA00001933"/>
    </source>
</evidence>
<organism evidence="6 7">
    <name type="scientific">Reinekea blandensis MED297</name>
    <dbReference type="NCBI Taxonomy" id="314283"/>
    <lineage>
        <taxon>Bacteria</taxon>
        <taxon>Pseudomonadati</taxon>
        <taxon>Pseudomonadota</taxon>
        <taxon>Gammaproteobacteria</taxon>
        <taxon>Oceanospirillales</taxon>
        <taxon>Saccharospirillaceae</taxon>
        <taxon>Reinekea</taxon>
    </lineage>
</organism>
<dbReference type="PANTHER" id="PTHR48097">
    <property type="entry name" value="L-THREONINE ALDOLASE-RELATED"/>
    <property type="match status" value="1"/>
</dbReference>
<dbReference type="GO" id="GO:0005829">
    <property type="term" value="C:cytosol"/>
    <property type="evidence" value="ECO:0007669"/>
    <property type="project" value="TreeGrafter"/>
</dbReference>
<feature type="domain" description="Aromatic amino acid beta-eliminating lyase/threonine aldolase" evidence="5">
    <location>
        <begin position="46"/>
        <end position="298"/>
    </location>
</feature>
<dbReference type="PANTHER" id="PTHR48097:SF9">
    <property type="entry name" value="L-THREONINE ALDOLASE"/>
    <property type="match status" value="1"/>
</dbReference>
<sequence>MPDSLINDFRQAFNACQHRTARNLDAGLKQRFQQLADSLDDDETSDLYGSGALIEALETEVAELLGKEAAVFLPSGTMAQPIALKIWSEAARTPYVAMHSTSHVLLHEHNGYQALYGLHGVTIGQNHQVPTLEDLQQAALNPLAAVLLELPMREIGGQLPPWDDLVAQTQWLKAQGIRVHMDGARLWQCPAAYDKSLADIAALFDSVYVSFYKDLGGLAGACLVGDQTFIDKARIWIRRAGGNLYSLAPYVVAAREGLKTHLPQMPKRREQAIWLAGQLNALPGISTWPRVPQTNMFRLRLRGDANSVLPAMIKWMQATGIGILTPPYEVGEDYMMTELTIGDGFNTLPEEDWLRHIASFGDLLRSVISD</sequence>
<dbReference type="HOGENOM" id="CLU_029381_4_0_6"/>
<evidence type="ECO:0000256" key="2">
    <source>
        <dbReference type="ARBA" id="ARBA00006966"/>
    </source>
</evidence>
<keyword evidence="7" id="KW-1185">Reference proteome</keyword>
<evidence type="ECO:0000313" key="7">
    <source>
        <dbReference type="Proteomes" id="UP000005953"/>
    </source>
</evidence>
<evidence type="ECO:0000313" key="6">
    <source>
        <dbReference type="EMBL" id="EAR09914.1"/>
    </source>
</evidence>
<dbReference type="InterPro" id="IPR001597">
    <property type="entry name" value="ArAA_b-elim_lyase/Thr_aldolase"/>
</dbReference>
<dbReference type="RefSeq" id="WP_008048472.1">
    <property type="nucleotide sequence ID" value="NZ_CH724155.1"/>
</dbReference>
<dbReference type="GO" id="GO:0008732">
    <property type="term" value="F:L-allo-threonine aldolase activity"/>
    <property type="evidence" value="ECO:0007669"/>
    <property type="project" value="TreeGrafter"/>
</dbReference>
<comment type="subunit">
    <text evidence="3">Homotetramer.</text>
</comment>
<comment type="cofactor">
    <cofactor evidence="1">
        <name>pyridoxal 5'-phosphate</name>
        <dbReference type="ChEBI" id="CHEBI:597326"/>
    </cofactor>
</comment>
<reference evidence="6 7" key="1">
    <citation type="submission" date="2006-02" db="EMBL/GenBank/DDBJ databases">
        <authorList>
            <person name="Pinhassi J."/>
            <person name="Pedros-Alio C."/>
            <person name="Ferriera S."/>
            <person name="Johnson J."/>
            <person name="Kravitz S."/>
            <person name="Halpern A."/>
            <person name="Remington K."/>
            <person name="Beeson K."/>
            <person name="Tran B."/>
            <person name="Rogers Y.-H."/>
            <person name="Friedman R."/>
            <person name="Venter J.C."/>
        </authorList>
    </citation>
    <scope>NUCLEOTIDE SEQUENCE [LARGE SCALE GENOMIC DNA]</scope>
    <source>
        <strain evidence="6 7">MED297</strain>
    </source>
</reference>
<dbReference type="AlphaFoldDB" id="A4BDH0"/>
<name>A4BDH0_9GAMM</name>
<evidence type="ECO:0000259" key="5">
    <source>
        <dbReference type="Pfam" id="PF01212"/>
    </source>
</evidence>
<evidence type="ECO:0000256" key="3">
    <source>
        <dbReference type="ARBA" id="ARBA00011881"/>
    </source>
</evidence>
<dbReference type="GO" id="GO:0006545">
    <property type="term" value="P:glycine biosynthetic process"/>
    <property type="evidence" value="ECO:0007669"/>
    <property type="project" value="TreeGrafter"/>
</dbReference>
<keyword evidence="4" id="KW-0663">Pyridoxal phosphate</keyword>
<dbReference type="Proteomes" id="UP000005953">
    <property type="component" value="Unassembled WGS sequence"/>
</dbReference>
<comment type="caution">
    <text evidence="6">The sequence shown here is derived from an EMBL/GenBank/DDBJ whole genome shotgun (WGS) entry which is preliminary data.</text>
</comment>
<evidence type="ECO:0000256" key="4">
    <source>
        <dbReference type="ARBA" id="ARBA00022898"/>
    </source>
</evidence>
<comment type="similarity">
    <text evidence="2">Belongs to the threonine aldolase family.</text>
</comment>
<proteinExistence type="inferred from homology"/>